<reference evidence="7" key="1">
    <citation type="journal article" date="2018" name="Virology">
        <title>Molecular evolution and invasion pattern of Cryphonectria hypovirus 1 in Europe: Mutation rate, and selection pressure differ between genome domains.</title>
        <authorList>
            <person name="Mlinarec J."/>
            <person name="Nuskern L."/>
            <person name="Jezic M."/>
            <person name="Rigling D."/>
            <person name="Curkovic-Perica M."/>
        </authorList>
    </citation>
    <scope>NUCLEOTIDE SEQUENCE</scope>
    <source>
        <strain evidence="7">SHE30</strain>
    </source>
</reference>
<evidence type="ECO:0000256" key="5">
    <source>
        <dbReference type="SAM" id="Phobius"/>
    </source>
</evidence>
<feature type="transmembrane region" description="Helical" evidence="5">
    <location>
        <begin position="1169"/>
        <end position="1187"/>
    </location>
</feature>
<organism evidence="7">
    <name type="scientific">Cryphonectria hypovirus 1</name>
    <dbReference type="NCBI Taxonomy" id="40281"/>
    <lineage>
        <taxon>Viruses</taxon>
        <taxon>Riboviria</taxon>
        <taxon>Orthornavirae</taxon>
        <taxon>Pisuviricota</taxon>
        <taxon>Duplopiviricetes</taxon>
        <taxon>Durnavirales</taxon>
        <taxon>Hypoviridae</taxon>
        <taxon>Alphahypovirus</taxon>
        <taxon>Alphahypovirus cryphonectriae</taxon>
    </lineage>
</organism>
<evidence type="ECO:0000256" key="4">
    <source>
        <dbReference type="SAM" id="MobiDB-lite"/>
    </source>
</evidence>
<dbReference type="PROSITE" id="PS51875">
    <property type="entry name" value="HAV_P48_PRO"/>
    <property type="match status" value="1"/>
</dbReference>
<evidence type="ECO:0000256" key="1">
    <source>
        <dbReference type="ARBA" id="ARBA00022484"/>
    </source>
</evidence>
<proteinExistence type="predicted"/>
<feature type="region of interest" description="Disordered" evidence="4">
    <location>
        <begin position="452"/>
        <end position="471"/>
    </location>
</feature>
<dbReference type="InterPro" id="IPR021912">
    <property type="entry name" value="DUF3525"/>
</dbReference>
<evidence type="ECO:0000256" key="3">
    <source>
        <dbReference type="ARBA" id="ARBA00022695"/>
    </source>
</evidence>
<evidence type="ECO:0000313" key="7">
    <source>
        <dbReference type="EMBL" id="ATZ76099.1"/>
    </source>
</evidence>
<feature type="domain" description="Helicase ATP-binding" evidence="6">
    <location>
        <begin position="2651"/>
        <end position="2796"/>
    </location>
</feature>
<keyword evidence="5" id="KW-1133">Transmembrane helix</keyword>
<feature type="transmembrane region" description="Helical" evidence="5">
    <location>
        <begin position="1224"/>
        <end position="1241"/>
    </location>
</feature>
<feature type="transmembrane region" description="Helical" evidence="5">
    <location>
        <begin position="1356"/>
        <end position="1373"/>
    </location>
</feature>
<dbReference type="PROSITE" id="PS51192">
    <property type="entry name" value="HELICASE_ATP_BIND_1"/>
    <property type="match status" value="1"/>
</dbReference>
<evidence type="ECO:0000256" key="2">
    <source>
        <dbReference type="ARBA" id="ARBA00022679"/>
    </source>
</evidence>
<keyword evidence="2" id="KW-0808">Transferase</keyword>
<dbReference type="SUPFAM" id="SSF56672">
    <property type="entry name" value="DNA/RNA polymerases"/>
    <property type="match status" value="1"/>
</dbReference>
<feature type="transmembrane region" description="Helical" evidence="5">
    <location>
        <begin position="787"/>
        <end position="811"/>
    </location>
</feature>
<feature type="region of interest" description="Disordered" evidence="4">
    <location>
        <begin position="1421"/>
        <end position="1445"/>
    </location>
</feature>
<keyword evidence="3" id="KW-0548">Nucleotidyltransferase</keyword>
<keyword evidence="5" id="KW-0472">Membrane</keyword>
<dbReference type="Pfam" id="PF03569">
    <property type="entry name" value="Peptidase_C8"/>
    <property type="match status" value="1"/>
</dbReference>
<evidence type="ECO:0000259" key="6">
    <source>
        <dbReference type="PROSITE" id="PS51192"/>
    </source>
</evidence>
<dbReference type="GO" id="GO:0003968">
    <property type="term" value="F:RNA-directed RNA polymerase activity"/>
    <property type="evidence" value="ECO:0007669"/>
    <property type="project" value="UniProtKB-KW"/>
</dbReference>
<feature type="transmembrane region" description="Helical" evidence="5">
    <location>
        <begin position="2522"/>
        <end position="2540"/>
    </location>
</feature>
<dbReference type="InterPro" id="IPR005315">
    <property type="entry name" value="Peptidase_C8"/>
</dbReference>
<dbReference type="InterPro" id="IPR014001">
    <property type="entry name" value="Helicase_ATP-bd"/>
</dbReference>
<name>A0A2H4UK75_9VIRU</name>
<dbReference type="Pfam" id="PF12039">
    <property type="entry name" value="DUF3525"/>
    <property type="match status" value="1"/>
</dbReference>
<feature type="transmembrane region" description="Helical" evidence="5">
    <location>
        <begin position="2588"/>
        <end position="2610"/>
    </location>
</feature>
<dbReference type="Gene3D" id="3.40.50.300">
    <property type="entry name" value="P-loop containing nucleotide triphosphate hydrolases"/>
    <property type="match status" value="1"/>
</dbReference>
<protein>
    <submittedName>
        <fullName evidence="7">ORF B</fullName>
    </submittedName>
</protein>
<dbReference type="InterPro" id="IPR027417">
    <property type="entry name" value="P-loop_NTPase"/>
</dbReference>
<accession>A0A2H4UK75</accession>
<keyword evidence="5" id="KW-0812">Transmembrane</keyword>
<sequence length="3165" mass="362308">MYKEAECPPEVWRTQVMDGPTWTALSESCRNRLFFASGEGGEHVTLDIIQPDSYTQIRLFRSGRFEVSVDGKNFGQGGNRYRFVFRYDSLLSTPFGYPAEDKEMALQDYNHKQLLGEMFLKLPDSYVDGRPIAEAFFRYVDDLKWDVGVFRDRRSLTELHLPASSGLTTAQVSVAKLEWPPLPIIQAQPTILAGIIDNFKICFPVNGKWIYGQGLSWTRYDGDASVPTSLLSNRQHARFWNEKDVPTGLKLSEEGFIKLWAQKSRKWQDHMARSIGLSHEAAVELVRATRVNEAKPHLVPMEEAKEAPRQQLVPRRSTFVDNHEEEVEIDTLRVPVEEGRCFELLFNNQVTPAIFGKKPLLKDVLGVFEENVCTMDSLDISHSDQCVHIVAGETFRNYDEVKAVLEVILENNPDVLVGAEEGSVADYVKAGKHFLFENHQWVRNGLKLAKGLAEPSQRAKDNTNPSTPRPIEDADYIHPFDDGQPIPGRSDQWVSGFEVTRLRHYEEMPRIRNVRNTGIHGLPGDFLSNYPRRPTPVFHRLRDLWYDVIGILMKLEFGDNRSPVLNVTANADWVRSETTINFISEQPGKARPRPRGDGGFDILVPCRGIATRSIRLLPLFIRLPNRFKAVALLNGRQSDYDDYGWPVFNPVIPLPQIDSFYVEAVAAGRSMYPPGFLLGRYDALDFLVHTATVYGAEEAFLLPFTHHVRVYPPPRPGREIPFGSWCKNYKFDAERFWYDADWKLRVHETNHDFDRLIEITKTCRRNPPEENLQAKLEDTARELCSIWQYNIMIASSVAFLIPLFYTLYVPYLQFYLHVDPGNYIFLPHTCWLAWTVFCYGPACDAWCRLFFFVEEAGKKELVHSSEEFSSDPSSTLLIPTMGTRGDHVPPRFFANMAVLAGVKTHLLKLQTATYGDLENLKKGKLGSLLPGYLQYHYSVLRGYKAVFTPHVELDMPNATSYNLAPPRSYINKIRYLTDENRSGASMIDRAVTWFAEELADTFWPDWQIGCLRGCNLPRSADGVSLITKQPNLKTGKIGWLHGSADPAVVPKDIRDKYPLVPNGNHNEIFRHYDKIYMPGGAGAVQTAIACGCEVVVTDVNLDRDYHTMPTQKDFHQPSMLPYFAWLWRQGFDVNLPRVLLVVGWLKFHYSIRYKHLEFAADFVIRAGLFWWYGCLHLLPFMAAAIMAPRFVKKYLVGMAWLTEPGLLMLKALWRFPIFMVTPRWMLPFIVTVSAYNWWWPLSQDGLNYASKRFELIFEPVTRGKYTFSYPFGHWCLRDTNSMIIYEGKFVNPRETSIGSPFKLSKSVRPVRPGAVFHLVPFHVQKLLDSMDEEPLPYSANHNCTTVILKGIMYRSALGFVFAYAVSWAVYLVLRPPQVAATVYHWMYPERSWDTSRLYHLLLGFAAGGTVPMEVIDEEPIEEKPSDVGQSEPAPDNDKQKNSDYDQEWWGSQDSIDTVSNDLCYLLSFLKDTAIPEEVKLDVVELAYTQFVRDEKERIPEPKGTKILDMPNWKPGNWAKLIDETHRVLSQFTQYTPRVLNELVGWLKGLGENLYRVAEPILVLLVRAMRAAKSVSDRATRSVYHCLCHWLDVMYGGSAPTRVKTVWGLTGLVASGMTSQKAILAQNIAMMEYQGRGNFLDDYDNFVSNIKEPGKGLPGINTIGGPQRRPIRYKNPVMSHQAAEICGLKPGEYEVDDRYQERINDYLAEGIPQAVDGVLFGDRNPDRIARSINRYEPEYSGCTPEDKALVEDTAKAMFEQWPEVFADRDIMLPKGVELYIKEKYSAGTPFISSFYKSRKALKQAGVMDVIRKNALECIRTGKYPTQFYHAFAKSQAVPGQPLLAPRMKDLRTVVSEDLSAYMVDQIFQIEANKRITWETYGAGSGMPLSQSMARIWDELHDLRKREGGQFIIADATAYDSNCKPALFHGAGKLVELGFQNHPSGKGRQFAQVVQCKFEAMQNAWVMGITEPSYSALTFHVPDMEVRRELESRYPKHFTTFSELLAHNNMNVTEWKRLSWEERKACARDMQAVPGKVFLANDPALRLQGSSWQGSFTTEPKRDEFRKYQTYFCNSKEAMKEDIKRIVFANREVISNVHHKNRGGATGQSATSWDNTATFKLGVISAWARATGKPPKDFFCSNRLYNTSDDTVWWSKDLLSSAEVDRFKQAAADFGILLEIGSTKKITEVEYLSKLPRRPTAEDSADYRAWRQGRIENMRSSGRFTEEQLLSIEREQLPQFLMVQNPTAILMRRTAFRYYQSSPSRFLYTSCERGAGHALVTAFQPALYKRFAIEYTEDLNRLCREHHINQRYELVSQQDRMKMQVINVNPSWKCKSKLSPRQEAFLRWIRQAKFPSYRQVLDIHLRTKDPDPSAHDRFIAKLDRAWRNPDEGIRDVVDGLYRYTDMIPEEFKRFMPSTDMLYAENPWHTHNQYVEKFIYLKLLETTTVDELTFAQFDAVAKESPYGICMNTIKFWEDLRDPGYLKDLLASDAMIDKVRIYQGMTIIISSMYFAMHWVELFIQSLFLIGPLYNLFMWSFWGLSKVYGLANTFYWHGKARSSREISSIMPRDPYMWSKRFVSTMADFIPERFALGIVPATLVLDGLAEIIEVLFGRMWRMLANLKSVGTDFGDARSGKSLNVPSNPWAAYAHTYATKAIEHGHVTVAAKTASGKSTFFPAAVWAERRSIGIKKLWIVMPRKILRDNWEIPFDIRSQIVKRGKTLDPSADIYITTYGHFRTRIGGLVPRENLVFFDEFHEMDGFMLQDVEEWKGPTIFMSATPVALHGMADIPFLEPTLPKRFNLTVYKVDSDDVLEMWNRARNQFADKPELLARPMIIVPTYNELKKTIAGLENLDRNVTWHEVSSNSPLVPKTGGLVCTPYVQTGIDIKPAPSILIDSGRDVVVHKGRLITPHPYTDEKTNEQRVNRVGRTMDGVVIQPQLAGTGGPPVKYPSGIFFSSKLVAGQYGVPQLTEVDGCVHPELPYMSIKYTSELPNPDEARKEEQNVRKSLLFIHLMALAGVRQSEWALRYNRYFELHLPFGEDEDHLQRILEQGKLRYAHHIPVDMAMQLLGNGHVTWGIGGVPTVTRPRYPCDGMWVEDPSSRKSYAHKVLLHQREHAEIGMWQAQVNELRVQKLALQSQLRSVCTRRSTASHILRHIRPPDIPVCG</sequence>
<dbReference type="SUPFAM" id="SSF52540">
    <property type="entry name" value="P-loop containing nucleoside triphosphate hydrolases"/>
    <property type="match status" value="1"/>
</dbReference>
<dbReference type="EMBL" id="MF421719">
    <property type="protein sequence ID" value="ATZ76099.1"/>
    <property type="molecule type" value="Genomic_RNA"/>
</dbReference>
<dbReference type="InterPro" id="IPR043502">
    <property type="entry name" value="DNA/RNA_pol_sf"/>
</dbReference>
<keyword evidence="1" id="KW-0696">RNA-directed RNA polymerase</keyword>